<accession>A0A1I3A1M9</accession>
<dbReference type="STRING" id="995038.SAMN05216274_105124"/>
<gene>
    <name evidence="4" type="ORF">E3O11_12570</name>
    <name evidence="3" type="ORF">SAMN05216274_105124</name>
</gene>
<reference evidence="3 5" key="1">
    <citation type="submission" date="2016-10" db="EMBL/GenBank/DDBJ databases">
        <authorList>
            <person name="Varghese N."/>
            <person name="Submissions S."/>
        </authorList>
    </citation>
    <scope>NUCLEOTIDE SEQUENCE [LARGE SCALE GENOMIC DNA]</scope>
    <source>
        <strain evidence="3 5">GMCC 1.11211</strain>
    </source>
</reference>
<dbReference type="EMBL" id="SOFE01000023">
    <property type="protein sequence ID" value="TFB82709.1"/>
    <property type="molecule type" value="Genomic_DNA"/>
</dbReference>
<sequence>MDRSIPAIITALFLLGVLVLMWRSWHKRSQRDRTLTAGYPRSEGGAAADVLATAEAYYVATTPRDAPLERLAIPGLGFRARAALTVTAQGITLDLDGNAPLYVPGAAIDQVGAAQLAIDRVVETDGLVRLSWRLNTPGTDRRDVDSFFRIIDPNDRARLIDSIRTITAPAHQDESEA</sequence>
<keyword evidence="5" id="KW-1185">Reference proteome</keyword>
<dbReference type="InterPro" id="IPR057446">
    <property type="entry name" value="PH_bac"/>
</dbReference>
<feature type="domain" description="PH" evidence="2">
    <location>
        <begin position="44"/>
        <end position="162"/>
    </location>
</feature>
<evidence type="ECO:0000313" key="5">
    <source>
        <dbReference type="Proteomes" id="UP000199681"/>
    </source>
</evidence>
<evidence type="ECO:0000313" key="3">
    <source>
        <dbReference type="EMBL" id="SFH43993.1"/>
    </source>
</evidence>
<name>A0A1I3A1M9_9MICO</name>
<protein>
    <recommendedName>
        <fullName evidence="2">PH domain-containing protein</fullName>
    </recommendedName>
</protein>
<evidence type="ECO:0000313" key="6">
    <source>
        <dbReference type="Proteomes" id="UP000297963"/>
    </source>
</evidence>
<dbReference type="Proteomes" id="UP000199681">
    <property type="component" value="Unassembled WGS sequence"/>
</dbReference>
<dbReference type="RefSeq" id="WP_092449092.1">
    <property type="nucleotide sequence ID" value="NZ_BKAC01000004.1"/>
</dbReference>
<evidence type="ECO:0000259" key="2">
    <source>
        <dbReference type="Pfam" id="PF25362"/>
    </source>
</evidence>
<evidence type="ECO:0000313" key="4">
    <source>
        <dbReference type="EMBL" id="TFB82709.1"/>
    </source>
</evidence>
<dbReference type="Pfam" id="PF25362">
    <property type="entry name" value="bPH_11"/>
    <property type="match status" value="1"/>
</dbReference>
<keyword evidence="1" id="KW-0812">Transmembrane</keyword>
<keyword evidence="1" id="KW-0472">Membrane</keyword>
<dbReference type="AlphaFoldDB" id="A0A1I3A1M9"/>
<keyword evidence="1" id="KW-1133">Transmembrane helix</keyword>
<dbReference type="Proteomes" id="UP000297963">
    <property type="component" value="Unassembled WGS sequence"/>
</dbReference>
<reference evidence="4 6" key="2">
    <citation type="submission" date="2019-03" db="EMBL/GenBank/DDBJ databases">
        <title>Genomics of glacier-inhabiting Cryobacterium strains.</title>
        <authorList>
            <person name="Liu Q."/>
            <person name="Xin Y.-H."/>
        </authorList>
    </citation>
    <scope>NUCLEOTIDE SEQUENCE [LARGE SCALE GENOMIC DNA]</scope>
    <source>
        <strain evidence="4 6">Hh34</strain>
    </source>
</reference>
<dbReference type="EMBL" id="FOPW01000005">
    <property type="protein sequence ID" value="SFH43993.1"/>
    <property type="molecule type" value="Genomic_DNA"/>
</dbReference>
<evidence type="ECO:0000256" key="1">
    <source>
        <dbReference type="SAM" id="Phobius"/>
    </source>
</evidence>
<proteinExistence type="predicted"/>
<feature type="transmembrane region" description="Helical" evidence="1">
    <location>
        <begin position="6"/>
        <end position="25"/>
    </location>
</feature>
<organism evidence="4 6">
    <name type="scientific">Cryobacterium levicorallinum</name>
    <dbReference type="NCBI Taxonomy" id="995038"/>
    <lineage>
        <taxon>Bacteria</taxon>
        <taxon>Bacillati</taxon>
        <taxon>Actinomycetota</taxon>
        <taxon>Actinomycetes</taxon>
        <taxon>Micrococcales</taxon>
        <taxon>Microbacteriaceae</taxon>
        <taxon>Cryobacterium</taxon>
    </lineage>
</organism>
<comment type="caution">
    <text evidence="4">The sequence shown here is derived from an EMBL/GenBank/DDBJ whole genome shotgun (WGS) entry which is preliminary data.</text>
</comment>